<dbReference type="Gene3D" id="3.30.710.10">
    <property type="entry name" value="Potassium Channel Kv1.1, Chain A"/>
    <property type="match status" value="1"/>
</dbReference>
<proteinExistence type="predicted"/>
<dbReference type="VEuPathDB" id="CryptoDB:Vbra_21847"/>
<reference evidence="3 4" key="1">
    <citation type="submission" date="2014-11" db="EMBL/GenBank/DDBJ databases">
        <authorList>
            <person name="Zhu J."/>
            <person name="Qi W."/>
            <person name="Song R."/>
        </authorList>
    </citation>
    <scope>NUCLEOTIDE SEQUENCE [LARGE SCALE GENOMIC DNA]</scope>
</reference>
<dbReference type="PANTHER" id="PTHR24413">
    <property type="entry name" value="SPECKLE-TYPE POZ PROTEIN"/>
    <property type="match status" value="1"/>
</dbReference>
<dbReference type="SMART" id="SM00225">
    <property type="entry name" value="BTB"/>
    <property type="match status" value="1"/>
</dbReference>
<feature type="compositionally biased region" description="Pro residues" evidence="1">
    <location>
        <begin position="656"/>
        <end position="673"/>
    </location>
</feature>
<dbReference type="AlphaFoldDB" id="A0A0G4FZW7"/>
<feature type="compositionally biased region" description="Low complexity" evidence="1">
    <location>
        <begin position="630"/>
        <end position="652"/>
    </location>
</feature>
<dbReference type="SUPFAM" id="SSF54695">
    <property type="entry name" value="POZ domain"/>
    <property type="match status" value="1"/>
</dbReference>
<sequence>MASSGGLSNLYLVKWKSAKHPSPSLLTLLRAKSPSDLRMRIPREFDYAGDHIEFQEYNGPLALHFDVESPLDKHPDFSIDMRPSSLAHDIALLFNDPTTSDYTFSVEGRRIYVHKAVISARCDTLKRQIFSGGSKTTAGKGTVVGDCSYSVFYQFLRYLYYDDVEPFEWDLPCILGDQTATGTGGEGGGGSEALEHYVCLHTLAGVYGLKRLRERVEQRMWDMIKVFIAKWCQIDLGSLGMGVSKGMASGLDKAARRTRKGTRAADGRADAAQMAVEIDEASSMPPPPPLFDDPPTAVEATAAPKTDPALAPSPAPAPAHSVGLVVNVGRGIALKRRRRHMVELIEALLGYCSFAKAFELKGLLLCCLALNESLWEWVSPSVKSEAAQVIGDSPGYLRLPDPIVRYVYPGHKGGSPWESIELKMVDTKPHLSGGTAAPCGTTSKDAAGGRGESSSMKEHFVKFLYPRFFRTLKKHRDLAIQAQQQDHRQRGRRVKSADDSRSDPSQSGGSGGSLGDCEVSDESSGTSPPSMPSDEPQQTQVQTAVAGGGDVSTNDTTQDGASSKGGTGSASASGVEGEGGGKRAAANRGTKRVMVWEALEQDLKRARHQDEAALAAAPQPPSQPQPPAPATASAAAAADQPPQPMDVDAPPSIQVTPPPPHGQDHFPVPPLPPALVQANDKKG</sequence>
<evidence type="ECO:0000313" key="3">
    <source>
        <dbReference type="EMBL" id="CEM21177.1"/>
    </source>
</evidence>
<dbReference type="InterPro" id="IPR000210">
    <property type="entry name" value="BTB/POZ_dom"/>
</dbReference>
<evidence type="ECO:0000256" key="1">
    <source>
        <dbReference type="SAM" id="MobiDB-lite"/>
    </source>
</evidence>
<dbReference type="PROSITE" id="PS50097">
    <property type="entry name" value="BTB"/>
    <property type="match status" value="1"/>
</dbReference>
<name>A0A0G4FZW7_VITBC</name>
<evidence type="ECO:0000313" key="4">
    <source>
        <dbReference type="Proteomes" id="UP000041254"/>
    </source>
</evidence>
<keyword evidence="4" id="KW-1185">Reference proteome</keyword>
<organism evidence="3 4">
    <name type="scientific">Vitrella brassicaformis (strain CCMP3155)</name>
    <dbReference type="NCBI Taxonomy" id="1169540"/>
    <lineage>
        <taxon>Eukaryota</taxon>
        <taxon>Sar</taxon>
        <taxon>Alveolata</taxon>
        <taxon>Colpodellida</taxon>
        <taxon>Vitrellaceae</taxon>
        <taxon>Vitrella</taxon>
    </lineage>
</organism>
<feature type="compositionally biased region" description="Low complexity" evidence="1">
    <location>
        <begin position="674"/>
        <end position="683"/>
    </location>
</feature>
<gene>
    <name evidence="3" type="ORF">Vbra_21847</name>
</gene>
<feature type="region of interest" description="Disordered" evidence="1">
    <location>
        <begin position="431"/>
        <end position="453"/>
    </location>
</feature>
<feature type="compositionally biased region" description="Pro residues" evidence="1">
    <location>
        <begin position="618"/>
        <end position="629"/>
    </location>
</feature>
<dbReference type="InParanoid" id="A0A0G4FZW7"/>
<dbReference type="OrthoDB" id="5981550at2759"/>
<dbReference type="Pfam" id="PF00651">
    <property type="entry name" value="BTB"/>
    <property type="match status" value="1"/>
</dbReference>
<dbReference type="EMBL" id="CDMY01000537">
    <property type="protein sequence ID" value="CEM21177.1"/>
    <property type="molecule type" value="Genomic_DNA"/>
</dbReference>
<feature type="region of interest" description="Disordered" evidence="1">
    <location>
        <begin position="479"/>
        <end position="683"/>
    </location>
</feature>
<dbReference type="Proteomes" id="UP000041254">
    <property type="component" value="Unassembled WGS sequence"/>
</dbReference>
<feature type="domain" description="BTB" evidence="2">
    <location>
        <begin position="100"/>
        <end position="168"/>
    </location>
</feature>
<accession>A0A0G4FZW7</accession>
<feature type="compositionally biased region" description="Basic and acidic residues" evidence="1">
    <location>
        <begin position="601"/>
        <end position="611"/>
    </location>
</feature>
<evidence type="ECO:0000259" key="2">
    <source>
        <dbReference type="PROSITE" id="PS50097"/>
    </source>
</evidence>
<protein>
    <recommendedName>
        <fullName evidence="2">BTB domain-containing protein</fullName>
    </recommendedName>
</protein>
<dbReference type="InterPro" id="IPR011333">
    <property type="entry name" value="SKP1/BTB/POZ_sf"/>
</dbReference>
<dbReference type="STRING" id="1169540.A0A0G4FZW7"/>